<accession>A0A1B0CCG5</accession>
<evidence type="ECO:0000313" key="1">
    <source>
        <dbReference type="EnsemblMetazoa" id="LLOJ002033-PA"/>
    </source>
</evidence>
<dbReference type="VEuPathDB" id="VectorBase:LLOJ002033"/>
<dbReference type="AlphaFoldDB" id="A0A1B0CCG5"/>
<evidence type="ECO:0000313" key="2">
    <source>
        <dbReference type="Proteomes" id="UP000092461"/>
    </source>
</evidence>
<dbReference type="EMBL" id="AJWK01006715">
    <property type="status" value="NOT_ANNOTATED_CDS"/>
    <property type="molecule type" value="Genomic_DNA"/>
</dbReference>
<dbReference type="Proteomes" id="UP000092461">
    <property type="component" value="Unassembled WGS sequence"/>
</dbReference>
<keyword evidence="2" id="KW-1185">Reference proteome</keyword>
<dbReference type="EnsemblMetazoa" id="LLOJ002033-RA">
    <property type="protein sequence ID" value="LLOJ002033-PA"/>
    <property type="gene ID" value="LLOJ002033"/>
</dbReference>
<organism evidence="1 2">
    <name type="scientific">Lutzomyia longipalpis</name>
    <name type="common">Sand fly</name>
    <dbReference type="NCBI Taxonomy" id="7200"/>
    <lineage>
        <taxon>Eukaryota</taxon>
        <taxon>Metazoa</taxon>
        <taxon>Ecdysozoa</taxon>
        <taxon>Arthropoda</taxon>
        <taxon>Hexapoda</taxon>
        <taxon>Insecta</taxon>
        <taxon>Pterygota</taxon>
        <taxon>Neoptera</taxon>
        <taxon>Endopterygota</taxon>
        <taxon>Diptera</taxon>
        <taxon>Nematocera</taxon>
        <taxon>Psychodoidea</taxon>
        <taxon>Psychodidae</taxon>
        <taxon>Lutzomyia</taxon>
        <taxon>Lutzomyia</taxon>
    </lineage>
</organism>
<name>A0A1B0CCG5_LUTLO</name>
<dbReference type="EMBL" id="AJWK01006717">
    <property type="status" value="NOT_ANNOTATED_CDS"/>
    <property type="molecule type" value="Genomic_DNA"/>
</dbReference>
<proteinExistence type="predicted"/>
<sequence>MSEISWGGQQCDSSPSWNFLCGFKKNLKNAPSGPKVEPIHTQLGSKGAAAGRCLFPMHINYDHGNGVIKQNFMVSLHVCSSLQQLLNTFFNKQGGFHTLSSSTWSSQTLLDVSTARLRIIAAVGQEFFNKQDGFHTLSSSTWSSQAILDVSTACLHIIAAVGQGGYTTRILHLNSTKCCHVLGSSSLLLS</sequence>
<dbReference type="EMBL" id="AJWK01006716">
    <property type="status" value="NOT_ANNOTATED_CDS"/>
    <property type="molecule type" value="Genomic_DNA"/>
</dbReference>
<protein>
    <submittedName>
        <fullName evidence="1">Uncharacterized protein</fullName>
    </submittedName>
</protein>
<reference evidence="1" key="1">
    <citation type="submission" date="2020-05" db="UniProtKB">
        <authorList>
            <consortium name="EnsemblMetazoa"/>
        </authorList>
    </citation>
    <scope>IDENTIFICATION</scope>
    <source>
        <strain evidence="1">Jacobina</strain>
    </source>
</reference>